<protein>
    <submittedName>
        <fullName evidence="1">Uncharacterized protein</fullName>
    </submittedName>
</protein>
<dbReference type="Proteomes" id="UP000524404">
    <property type="component" value="Unassembled WGS sequence"/>
</dbReference>
<evidence type="ECO:0000313" key="2">
    <source>
        <dbReference type="Proteomes" id="UP000524404"/>
    </source>
</evidence>
<reference evidence="1 2" key="1">
    <citation type="submission" date="2020-08" db="EMBL/GenBank/DDBJ databases">
        <title>Functional genomics of gut bacteria from endangered species of beetles.</title>
        <authorList>
            <person name="Carlos-Shanley C."/>
        </authorList>
    </citation>
    <scope>NUCLEOTIDE SEQUENCE [LARGE SCALE GENOMIC DNA]</scope>
    <source>
        <strain evidence="1 2">S00070</strain>
    </source>
</reference>
<organism evidence="1 2">
    <name type="scientific">Arcicella rosea</name>
    <dbReference type="NCBI Taxonomy" id="502909"/>
    <lineage>
        <taxon>Bacteria</taxon>
        <taxon>Pseudomonadati</taxon>
        <taxon>Bacteroidota</taxon>
        <taxon>Cytophagia</taxon>
        <taxon>Cytophagales</taxon>
        <taxon>Flectobacillaceae</taxon>
        <taxon>Arcicella</taxon>
    </lineage>
</organism>
<evidence type="ECO:0000313" key="1">
    <source>
        <dbReference type="EMBL" id="MBB6002698.1"/>
    </source>
</evidence>
<dbReference type="RefSeq" id="WP_184132219.1">
    <property type="nucleotide sequence ID" value="NZ_JACHKT010000007.1"/>
</dbReference>
<dbReference type="AlphaFoldDB" id="A0A841EPP7"/>
<accession>A0A841EPP7</accession>
<gene>
    <name evidence="1" type="ORF">HNP25_001350</name>
</gene>
<dbReference type="EMBL" id="JACHKT010000007">
    <property type="protein sequence ID" value="MBB6002698.1"/>
    <property type="molecule type" value="Genomic_DNA"/>
</dbReference>
<comment type="caution">
    <text evidence="1">The sequence shown here is derived from an EMBL/GenBank/DDBJ whole genome shotgun (WGS) entry which is preliminary data.</text>
</comment>
<keyword evidence="2" id="KW-1185">Reference proteome</keyword>
<sequence length="77" mass="8555">MMKYLTQSGEVLEGETFPDIIVAFRNGLQFPANQTTLEFMVSFANRHLKSSGSKISTLSYGAFLADLVSNKYLTKAE</sequence>
<name>A0A841EPP7_9BACT</name>
<proteinExistence type="predicted"/>